<dbReference type="Proteomes" id="UP000326852">
    <property type="component" value="Unassembled WGS sequence"/>
</dbReference>
<organism evidence="6 7">
    <name type="scientific">Arthrobacter yangruifuii</name>
    <dbReference type="NCBI Taxonomy" id="2606616"/>
    <lineage>
        <taxon>Bacteria</taxon>
        <taxon>Bacillati</taxon>
        <taxon>Actinomycetota</taxon>
        <taxon>Actinomycetes</taxon>
        <taxon>Micrococcales</taxon>
        <taxon>Micrococcaceae</taxon>
        <taxon>Arthrobacter</taxon>
    </lineage>
</organism>
<keyword evidence="2 4" id="KW-0032">Aminotransferase</keyword>
<evidence type="ECO:0000256" key="4">
    <source>
        <dbReference type="RuleBase" id="RU000481"/>
    </source>
</evidence>
<evidence type="ECO:0000313" key="6">
    <source>
        <dbReference type="EMBL" id="KAD4060427.1"/>
    </source>
</evidence>
<dbReference type="EC" id="2.6.1.-" evidence="4"/>
<dbReference type="Pfam" id="PF00155">
    <property type="entry name" value="Aminotran_1_2"/>
    <property type="match status" value="1"/>
</dbReference>
<dbReference type="Gene3D" id="3.40.640.10">
    <property type="entry name" value="Type I PLP-dependent aspartate aminotransferase-like (Major domain)"/>
    <property type="match status" value="1"/>
</dbReference>
<accession>A0A5N6MTZ1</accession>
<dbReference type="AlphaFoldDB" id="A0A5N6MTZ1"/>
<evidence type="ECO:0000256" key="3">
    <source>
        <dbReference type="ARBA" id="ARBA00022679"/>
    </source>
</evidence>
<name>A0A5N6MTZ1_9MICC</name>
<dbReference type="NCBIfam" id="TIGR03539">
    <property type="entry name" value="DapC_actino"/>
    <property type="match status" value="1"/>
</dbReference>
<sequence>MSGAAPRGFGLDLPEYPWDAMAPYQRRASEHPDGAVNLSIGTPVDPTPAVVREALAAAADAPGYPTTHGTCDLRAAVAEWFARRRNVPGLDPEAVLPTIGSKELVAWLPLLLGLGEGDVVVRPVVAYPTYDMGAVFAGATAVAADHLSDLDEQTRARVRLVWVNSPGNPTGIVRSAQSLRTLVEEARALGAVVASDECYAELGWGQWDPAEGGEPVPSILDPRVSGGSTENLLAVYSLSKQSNMAGYRAAFTAGDPALIANLVNSRKHAGMIVPAPVQAAMAAALRDDAHVAAQKDLYRSRRNLLVPALRAFGLKIEHSEAGLYLWATAGEDTWTTVARFAELGLVVGPGVFYGDAGAGFVRIALTGTDEGIAAAAARLQAASAAGTVPSG</sequence>
<evidence type="ECO:0000256" key="2">
    <source>
        <dbReference type="ARBA" id="ARBA00022576"/>
    </source>
</evidence>
<evidence type="ECO:0000259" key="5">
    <source>
        <dbReference type="Pfam" id="PF00155"/>
    </source>
</evidence>
<dbReference type="PROSITE" id="PS00105">
    <property type="entry name" value="AA_TRANSFER_CLASS_1"/>
    <property type="match status" value="1"/>
</dbReference>
<reference evidence="6 7" key="1">
    <citation type="submission" date="2019-08" db="EMBL/GenBank/DDBJ databases">
        <title>Arthrobacter sp. nov., isolated from plateau pika and Tibetan wild ass.</title>
        <authorList>
            <person name="Ge Y."/>
        </authorList>
    </citation>
    <scope>NUCLEOTIDE SEQUENCE [LARGE SCALE GENOMIC DNA]</scope>
    <source>
        <strain evidence="6 7">785</strain>
    </source>
</reference>
<dbReference type="GO" id="GO:0008483">
    <property type="term" value="F:transaminase activity"/>
    <property type="evidence" value="ECO:0007669"/>
    <property type="project" value="UniProtKB-KW"/>
</dbReference>
<keyword evidence="3 4" id="KW-0808">Transferase</keyword>
<dbReference type="RefSeq" id="WP_152271563.1">
    <property type="nucleotide sequence ID" value="NZ_VTFX01000001.1"/>
</dbReference>
<dbReference type="PANTHER" id="PTHR42832:SF3">
    <property type="entry name" value="L-GLUTAMINE--4-(METHYLSULFANYL)-2-OXOBUTANOATE AMINOTRANSFERASE"/>
    <property type="match status" value="1"/>
</dbReference>
<comment type="similarity">
    <text evidence="4">Belongs to the class-I pyridoxal-phosphate-dependent aminotransferase family.</text>
</comment>
<evidence type="ECO:0000313" key="7">
    <source>
        <dbReference type="Proteomes" id="UP000326852"/>
    </source>
</evidence>
<gene>
    <name evidence="6" type="ORF">GD627_05125</name>
</gene>
<dbReference type="SUPFAM" id="SSF53383">
    <property type="entry name" value="PLP-dependent transferases"/>
    <property type="match status" value="1"/>
</dbReference>
<dbReference type="InterPro" id="IPR050881">
    <property type="entry name" value="LL-DAP_aminotransferase"/>
</dbReference>
<evidence type="ECO:0000256" key="1">
    <source>
        <dbReference type="ARBA" id="ARBA00001933"/>
    </source>
</evidence>
<dbReference type="InterPro" id="IPR019880">
    <property type="entry name" value="OxyQ"/>
</dbReference>
<dbReference type="InterPro" id="IPR015422">
    <property type="entry name" value="PyrdxlP-dep_Trfase_small"/>
</dbReference>
<dbReference type="Gene3D" id="3.90.1150.10">
    <property type="entry name" value="Aspartate Aminotransferase, domain 1"/>
    <property type="match status" value="1"/>
</dbReference>
<keyword evidence="7" id="KW-1185">Reference proteome</keyword>
<dbReference type="EMBL" id="VTFX01000001">
    <property type="protein sequence ID" value="KAD4060427.1"/>
    <property type="molecule type" value="Genomic_DNA"/>
</dbReference>
<protein>
    <recommendedName>
        <fullName evidence="4">Aminotransferase</fullName>
        <ecNumber evidence="4">2.6.1.-</ecNumber>
    </recommendedName>
</protein>
<dbReference type="InterPro" id="IPR015421">
    <property type="entry name" value="PyrdxlP-dep_Trfase_major"/>
</dbReference>
<dbReference type="InterPro" id="IPR004838">
    <property type="entry name" value="NHTrfase_class1_PyrdxlP-BS"/>
</dbReference>
<proteinExistence type="inferred from homology"/>
<comment type="caution">
    <text evidence="6">The sequence shown here is derived from an EMBL/GenBank/DDBJ whole genome shotgun (WGS) entry which is preliminary data.</text>
</comment>
<dbReference type="GO" id="GO:0030170">
    <property type="term" value="F:pyridoxal phosphate binding"/>
    <property type="evidence" value="ECO:0007669"/>
    <property type="project" value="InterPro"/>
</dbReference>
<dbReference type="CDD" id="cd00609">
    <property type="entry name" value="AAT_like"/>
    <property type="match status" value="1"/>
</dbReference>
<dbReference type="InterPro" id="IPR015424">
    <property type="entry name" value="PyrdxlP-dep_Trfase"/>
</dbReference>
<feature type="domain" description="Aminotransferase class I/classII large" evidence="5">
    <location>
        <begin position="36"/>
        <end position="379"/>
    </location>
</feature>
<comment type="cofactor">
    <cofactor evidence="1 4">
        <name>pyridoxal 5'-phosphate</name>
        <dbReference type="ChEBI" id="CHEBI:597326"/>
    </cofactor>
</comment>
<dbReference type="PANTHER" id="PTHR42832">
    <property type="entry name" value="AMINO ACID AMINOTRANSFERASE"/>
    <property type="match status" value="1"/>
</dbReference>
<dbReference type="InterPro" id="IPR004839">
    <property type="entry name" value="Aminotransferase_I/II_large"/>
</dbReference>